<dbReference type="EMBL" id="BJWL01000022">
    <property type="protein sequence ID" value="GFZ11118.1"/>
    <property type="molecule type" value="Genomic_DNA"/>
</dbReference>
<dbReference type="Proteomes" id="UP000585474">
    <property type="component" value="Unassembled WGS sequence"/>
</dbReference>
<gene>
    <name evidence="2" type="ORF">Acr_22g0005160</name>
</gene>
<proteinExistence type="predicted"/>
<protein>
    <submittedName>
        <fullName evidence="2">Uncharacterized protein</fullName>
    </submittedName>
</protein>
<evidence type="ECO:0000313" key="2">
    <source>
        <dbReference type="EMBL" id="GFZ11118.1"/>
    </source>
</evidence>
<accession>A0A7J0GK51</accession>
<sequence length="90" mass="10146">MFKLMEQKCTVSFLDVGRYFQFWGSHSLATLPLIRGTSALMLLLMLVPLLMGLVMHWLLVLLQQLLDVWLLLQRSAAVADAVNAIPDGFD</sequence>
<name>A0A7J0GK51_9ERIC</name>
<evidence type="ECO:0000313" key="3">
    <source>
        <dbReference type="Proteomes" id="UP000585474"/>
    </source>
</evidence>
<dbReference type="AlphaFoldDB" id="A0A7J0GK51"/>
<keyword evidence="1" id="KW-1133">Transmembrane helix</keyword>
<organism evidence="2 3">
    <name type="scientific">Actinidia rufa</name>
    <dbReference type="NCBI Taxonomy" id="165716"/>
    <lineage>
        <taxon>Eukaryota</taxon>
        <taxon>Viridiplantae</taxon>
        <taxon>Streptophyta</taxon>
        <taxon>Embryophyta</taxon>
        <taxon>Tracheophyta</taxon>
        <taxon>Spermatophyta</taxon>
        <taxon>Magnoliopsida</taxon>
        <taxon>eudicotyledons</taxon>
        <taxon>Gunneridae</taxon>
        <taxon>Pentapetalae</taxon>
        <taxon>asterids</taxon>
        <taxon>Ericales</taxon>
        <taxon>Actinidiaceae</taxon>
        <taxon>Actinidia</taxon>
    </lineage>
</organism>
<reference evidence="2 3" key="1">
    <citation type="submission" date="2019-07" db="EMBL/GenBank/DDBJ databases">
        <title>De Novo Assembly of kiwifruit Actinidia rufa.</title>
        <authorList>
            <person name="Sugita-Konishi S."/>
            <person name="Sato K."/>
            <person name="Mori E."/>
            <person name="Abe Y."/>
            <person name="Kisaki G."/>
            <person name="Hamano K."/>
            <person name="Suezawa K."/>
            <person name="Otani M."/>
            <person name="Fukuda T."/>
            <person name="Manabe T."/>
            <person name="Gomi K."/>
            <person name="Tabuchi M."/>
            <person name="Akimitsu K."/>
            <person name="Kataoka I."/>
        </authorList>
    </citation>
    <scope>NUCLEOTIDE SEQUENCE [LARGE SCALE GENOMIC DNA]</scope>
    <source>
        <strain evidence="3">cv. Fuchu</strain>
    </source>
</reference>
<keyword evidence="1" id="KW-0812">Transmembrane</keyword>
<comment type="caution">
    <text evidence="2">The sequence shown here is derived from an EMBL/GenBank/DDBJ whole genome shotgun (WGS) entry which is preliminary data.</text>
</comment>
<evidence type="ECO:0000256" key="1">
    <source>
        <dbReference type="SAM" id="Phobius"/>
    </source>
</evidence>
<keyword evidence="1" id="KW-0472">Membrane</keyword>
<feature type="transmembrane region" description="Helical" evidence="1">
    <location>
        <begin position="40"/>
        <end position="62"/>
    </location>
</feature>
<keyword evidence="3" id="KW-1185">Reference proteome</keyword>